<dbReference type="OrthoDB" id="6053634at2759"/>
<dbReference type="SUPFAM" id="SSF52266">
    <property type="entry name" value="SGNH hydrolase"/>
    <property type="match status" value="1"/>
</dbReference>
<dbReference type="InterPro" id="IPR036514">
    <property type="entry name" value="SGNH_hydro_sf"/>
</dbReference>
<name>A0A6J8EW41_MYTCO</name>
<keyword evidence="3" id="KW-1185">Reference proteome</keyword>
<dbReference type="Proteomes" id="UP000507470">
    <property type="component" value="Unassembled WGS sequence"/>
</dbReference>
<dbReference type="AlphaFoldDB" id="A0A6J8EW41"/>
<evidence type="ECO:0000313" key="2">
    <source>
        <dbReference type="EMBL" id="CAC5423685.1"/>
    </source>
</evidence>
<gene>
    <name evidence="2" type="ORF">MCOR_55655</name>
</gene>
<reference evidence="2 3" key="1">
    <citation type="submission" date="2020-06" db="EMBL/GenBank/DDBJ databases">
        <authorList>
            <person name="Li R."/>
            <person name="Bekaert M."/>
        </authorList>
    </citation>
    <scope>NUCLEOTIDE SEQUENCE [LARGE SCALE GENOMIC DNA]</scope>
    <source>
        <strain evidence="3">wild</strain>
    </source>
</reference>
<evidence type="ECO:0000313" key="3">
    <source>
        <dbReference type="Proteomes" id="UP000507470"/>
    </source>
</evidence>
<organism evidence="2 3">
    <name type="scientific">Mytilus coruscus</name>
    <name type="common">Sea mussel</name>
    <dbReference type="NCBI Taxonomy" id="42192"/>
    <lineage>
        <taxon>Eukaryota</taxon>
        <taxon>Metazoa</taxon>
        <taxon>Spiralia</taxon>
        <taxon>Lophotrochozoa</taxon>
        <taxon>Mollusca</taxon>
        <taxon>Bivalvia</taxon>
        <taxon>Autobranchia</taxon>
        <taxon>Pteriomorphia</taxon>
        <taxon>Mytilida</taxon>
        <taxon>Mytiloidea</taxon>
        <taxon>Mytilidae</taxon>
        <taxon>Mytilinae</taxon>
        <taxon>Mytilus</taxon>
    </lineage>
</organism>
<dbReference type="EMBL" id="CACVKT020009845">
    <property type="protein sequence ID" value="CAC5423685.1"/>
    <property type="molecule type" value="Genomic_DNA"/>
</dbReference>
<accession>A0A6J8EW41</accession>
<evidence type="ECO:0000256" key="1">
    <source>
        <dbReference type="SAM" id="MobiDB-lite"/>
    </source>
</evidence>
<protein>
    <recommendedName>
        <fullName evidence="4">SGNH hydrolase-type esterase domain-containing protein</fullName>
    </recommendedName>
</protein>
<proteinExistence type="predicted"/>
<feature type="region of interest" description="Disordered" evidence="1">
    <location>
        <begin position="172"/>
        <end position="200"/>
    </location>
</feature>
<sequence>MNLGLDKSREKVLLRGYPGGNLEKIKKCGLDYVKLCKPEIIVLQIGSNDLCNSTNSVQDVARGIIEVAIKLGFCLEVKKIVICQILHRLSPQKRIRYKVDIKWFNKRCDELNSFLSHYFRENRMDNVSFWKDSGFWSERSKQLAFCNDGVHLNINTGYPKYNNGIRAAVKVAMPKTKPGQSRKGKNKDQRESPSPLSPEVEEALIARITESVIQSMNRNQPVEEIP</sequence>
<dbReference type="Gene3D" id="3.40.50.1110">
    <property type="entry name" value="SGNH hydrolase"/>
    <property type="match status" value="1"/>
</dbReference>
<evidence type="ECO:0008006" key="4">
    <source>
        <dbReference type="Google" id="ProtNLM"/>
    </source>
</evidence>